<organism evidence="1 2">
    <name type="scientific">Caerostris extrusa</name>
    <name type="common">Bark spider</name>
    <name type="synonym">Caerostris bankana</name>
    <dbReference type="NCBI Taxonomy" id="172846"/>
    <lineage>
        <taxon>Eukaryota</taxon>
        <taxon>Metazoa</taxon>
        <taxon>Ecdysozoa</taxon>
        <taxon>Arthropoda</taxon>
        <taxon>Chelicerata</taxon>
        <taxon>Arachnida</taxon>
        <taxon>Araneae</taxon>
        <taxon>Araneomorphae</taxon>
        <taxon>Entelegynae</taxon>
        <taxon>Araneoidea</taxon>
        <taxon>Araneidae</taxon>
        <taxon>Caerostris</taxon>
    </lineage>
</organism>
<sequence>MTSHRRRSLVQYQTNINHRYLEIFEICLGSTTPCNTTSDNLGVRVHIDGLPGEDLSEIRKGSRGRTSNKLYSNENCTEGDKCPMVCSHVEKSKEGCELTICKGEDSTATDLTDITGTVSTKTTGEIPVKSSRIVYEEEPVVMVTEPVSGAESEITFGTAEVTTLEWVTDEEGTTDAEWFDETEPTVSGGAPGKQSKIEWVTDAEGTTDAAGLRKRYSIIKWFDVTEPTVSGGAPVKQSTIEWFWVTEPSATKEDWVTHGAGSTDALYWFGTAIPATEEEYILKHGRVIAKLVVMLLDRDVEVK</sequence>
<gene>
    <name evidence="1" type="ORF">CEXT_280221</name>
</gene>
<reference evidence="1 2" key="1">
    <citation type="submission" date="2021-06" db="EMBL/GenBank/DDBJ databases">
        <title>Caerostris extrusa draft genome.</title>
        <authorList>
            <person name="Kono N."/>
            <person name="Arakawa K."/>
        </authorList>
    </citation>
    <scope>NUCLEOTIDE SEQUENCE [LARGE SCALE GENOMIC DNA]</scope>
</reference>
<dbReference type="Proteomes" id="UP001054945">
    <property type="component" value="Unassembled WGS sequence"/>
</dbReference>
<keyword evidence="2" id="KW-1185">Reference proteome</keyword>
<comment type="caution">
    <text evidence="1">The sequence shown here is derived from an EMBL/GenBank/DDBJ whole genome shotgun (WGS) entry which is preliminary data.</text>
</comment>
<dbReference type="AlphaFoldDB" id="A0AAV4WYS8"/>
<evidence type="ECO:0000313" key="2">
    <source>
        <dbReference type="Proteomes" id="UP001054945"/>
    </source>
</evidence>
<accession>A0AAV4WYS8</accession>
<evidence type="ECO:0000313" key="1">
    <source>
        <dbReference type="EMBL" id="GIY86779.1"/>
    </source>
</evidence>
<name>A0AAV4WYS8_CAEEX</name>
<proteinExistence type="predicted"/>
<dbReference type="EMBL" id="BPLR01016840">
    <property type="protein sequence ID" value="GIY86779.1"/>
    <property type="molecule type" value="Genomic_DNA"/>
</dbReference>
<protein>
    <submittedName>
        <fullName evidence="1">Uncharacterized protein</fullName>
    </submittedName>
</protein>